<dbReference type="AlphaFoldDB" id="A0AAV4X4S1"/>
<keyword evidence="2" id="KW-1185">Reference proteome</keyword>
<gene>
    <name evidence="1" type="ORF">CDAR_33231</name>
</gene>
<accession>A0AAV4X4S1</accession>
<proteinExistence type="predicted"/>
<comment type="caution">
    <text evidence="1">The sequence shown here is derived from an EMBL/GenBank/DDBJ whole genome shotgun (WGS) entry which is preliminary data.</text>
</comment>
<dbReference type="Proteomes" id="UP001054837">
    <property type="component" value="Unassembled WGS sequence"/>
</dbReference>
<dbReference type="EMBL" id="BPLQ01015589">
    <property type="protein sequence ID" value="GIY89165.1"/>
    <property type="molecule type" value="Genomic_DNA"/>
</dbReference>
<evidence type="ECO:0000313" key="1">
    <source>
        <dbReference type="EMBL" id="GIY89165.1"/>
    </source>
</evidence>
<organism evidence="1 2">
    <name type="scientific">Caerostris darwini</name>
    <dbReference type="NCBI Taxonomy" id="1538125"/>
    <lineage>
        <taxon>Eukaryota</taxon>
        <taxon>Metazoa</taxon>
        <taxon>Ecdysozoa</taxon>
        <taxon>Arthropoda</taxon>
        <taxon>Chelicerata</taxon>
        <taxon>Arachnida</taxon>
        <taxon>Araneae</taxon>
        <taxon>Araneomorphae</taxon>
        <taxon>Entelegynae</taxon>
        <taxon>Araneoidea</taxon>
        <taxon>Araneidae</taxon>
        <taxon>Caerostris</taxon>
    </lineage>
</organism>
<sequence>MNVSITLVTTDNLALSEKSLPGINKSPPRDIYHSNSIFEIGEIFSPKDKMKRKENGGRGGFLLPLTHCMYEQPVNKNKIAADERGLAIDISSGHPLIASHIG</sequence>
<name>A0AAV4X4S1_9ARAC</name>
<evidence type="ECO:0000313" key="2">
    <source>
        <dbReference type="Proteomes" id="UP001054837"/>
    </source>
</evidence>
<protein>
    <submittedName>
        <fullName evidence="1">Uncharacterized protein</fullName>
    </submittedName>
</protein>
<reference evidence="1 2" key="1">
    <citation type="submission" date="2021-06" db="EMBL/GenBank/DDBJ databases">
        <title>Caerostris darwini draft genome.</title>
        <authorList>
            <person name="Kono N."/>
            <person name="Arakawa K."/>
        </authorList>
    </citation>
    <scope>NUCLEOTIDE SEQUENCE [LARGE SCALE GENOMIC DNA]</scope>
</reference>